<dbReference type="Proteomes" id="UP000652427">
    <property type="component" value="Unassembled WGS sequence"/>
</dbReference>
<proteinExistence type="predicted"/>
<sequence>MRDRQLSAQPNLSFYNRDSIHDVAQCCSKRAMSADMTGGDIVVHVLIEKLEGALDYLDENDLAVPAIKVEEAINALRHIPADDSPETDHD</sequence>
<comment type="caution">
    <text evidence="1">The sequence shown here is derived from an EMBL/GenBank/DDBJ whole genome shotgun (WGS) entry which is preliminary data.</text>
</comment>
<dbReference type="RefSeq" id="WP_176278358.1">
    <property type="nucleotide sequence ID" value="NZ_JABWMH010000001.1"/>
</dbReference>
<protein>
    <submittedName>
        <fullName evidence="1">Uncharacterized protein</fullName>
    </submittedName>
</protein>
<gene>
    <name evidence="1" type="ORF">HUO14_02860</name>
</gene>
<evidence type="ECO:0000313" key="1">
    <source>
        <dbReference type="EMBL" id="NVD26845.1"/>
    </source>
</evidence>
<accession>A0ABX2MZH8</accession>
<dbReference type="EMBL" id="JABWMH010000001">
    <property type="protein sequence ID" value="NVD26845.1"/>
    <property type="molecule type" value="Genomic_DNA"/>
</dbReference>
<organism evidence="1 2">
    <name type="scientific">Parasphingorhabdus flavimaris</name>
    <dbReference type="NCBI Taxonomy" id="266812"/>
    <lineage>
        <taxon>Bacteria</taxon>
        <taxon>Pseudomonadati</taxon>
        <taxon>Pseudomonadota</taxon>
        <taxon>Alphaproteobacteria</taxon>
        <taxon>Sphingomonadales</taxon>
        <taxon>Sphingomonadaceae</taxon>
        <taxon>Parasphingorhabdus</taxon>
    </lineage>
</organism>
<keyword evidence="2" id="KW-1185">Reference proteome</keyword>
<reference evidence="1 2" key="1">
    <citation type="submission" date="2020-06" db="EMBL/GenBank/DDBJ databases">
        <authorList>
            <person name="Kim S.-J."/>
            <person name="Park S.-J."/>
        </authorList>
    </citation>
    <scope>NUCLEOTIDE SEQUENCE [LARGE SCALE GENOMIC DNA]</scope>
    <source>
        <strain evidence="1 2">SW-151</strain>
    </source>
</reference>
<evidence type="ECO:0000313" key="2">
    <source>
        <dbReference type="Proteomes" id="UP000652427"/>
    </source>
</evidence>
<name>A0ABX2MZH8_9SPHN</name>